<dbReference type="AlphaFoldDB" id="A0A8T8X4T7"/>
<dbReference type="OrthoDB" id="1476984at2759"/>
<comment type="cofactor">
    <cofactor evidence="1">
        <name>Mg(2+)</name>
        <dbReference type="ChEBI" id="CHEBI:18420"/>
    </cofactor>
</comment>
<feature type="binding site" evidence="1">
    <location>
        <begin position="77"/>
        <end position="80"/>
    </location>
    <ligand>
        <name>substrate</name>
    </ligand>
</feature>
<dbReference type="GO" id="GO:0047443">
    <property type="term" value="F:4-hydroxy-4-methyl-2-oxoglutarate aldolase activity"/>
    <property type="evidence" value="ECO:0007669"/>
    <property type="project" value="TreeGrafter"/>
</dbReference>
<gene>
    <name evidence="2" type="ORF">BO86DRAFT_378043</name>
</gene>
<evidence type="ECO:0000313" key="3">
    <source>
        <dbReference type="Proteomes" id="UP000249497"/>
    </source>
</evidence>
<evidence type="ECO:0000313" key="2">
    <source>
        <dbReference type="EMBL" id="RAH83157.1"/>
    </source>
</evidence>
<sequence length="199" mass="21122">MVDAEQLLKFSASPLQSNRKCIAPATTVLFVRKDEGERAANTPPRNIPDDSVYADLIKPGTIAVLSQPIGARTATMGGLMAMRISKLGAVGVVVDGRVRDVKQLRELVAMPVWCKSTSIVATSGECRAHAINVPIRVGATEVKPGDFIILDPEENGAVCIPQDRVAAVLQMIPEMAAKDEMKMANVVAGMSVVEAVSQA</sequence>
<dbReference type="Pfam" id="PF03737">
    <property type="entry name" value="RraA-like"/>
    <property type="match status" value="1"/>
</dbReference>
<dbReference type="Gene3D" id="3.50.30.40">
    <property type="entry name" value="Ribonuclease E inhibitor RraA/RraA-like"/>
    <property type="match status" value="1"/>
</dbReference>
<reference evidence="2 3" key="1">
    <citation type="submission" date="2018-02" db="EMBL/GenBank/DDBJ databases">
        <title>The genomes of Aspergillus section Nigri reveals drivers in fungal speciation.</title>
        <authorList>
            <consortium name="DOE Joint Genome Institute"/>
            <person name="Vesth T.C."/>
            <person name="Nybo J."/>
            <person name="Theobald S."/>
            <person name="Brandl J."/>
            <person name="Frisvad J.C."/>
            <person name="Nielsen K.F."/>
            <person name="Lyhne E.K."/>
            <person name="Kogle M.E."/>
            <person name="Kuo A."/>
            <person name="Riley R."/>
            <person name="Clum A."/>
            <person name="Nolan M."/>
            <person name="Lipzen A."/>
            <person name="Salamov A."/>
            <person name="Henrissat B."/>
            <person name="Wiebenga A."/>
            <person name="De vries R.P."/>
            <person name="Grigoriev I.V."/>
            <person name="Mortensen U.H."/>
            <person name="Andersen M.R."/>
            <person name="Baker S.E."/>
        </authorList>
    </citation>
    <scope>NUCLEOTIDE SEQUENCE [LARGE SCALE GENOMIC DNA]</scope>
    <source>
        <strain evidence="2 3">CBS 114.51</strain>
    </source>
</reference>
<dbReference type="InterPro" id="IPR036704">
    <property type="entry name" value="RraA/RraA-like_sf"/>
</dbReference>
<dbReference type="SUPFAM" id="SSF89562">
    <property type="entry name" value="RraA-like"/>
    <property type="match status" value="1"/>
</dbReference>
<protein>
    <submittedName>
        <fullName evidence="2">RraA-like protein</fullName>
    </submittedName>
</protein>
<dbReference type="PANTHER" id="PTHR33254:SF4">
    <property type="entry name" value="4-HYDROXY-4-METHYL-2-OXOGLUTARATE ALDOLASE 3-RELATED"/>
    <property type="match status" value="1"/>
</dbReference>
<dbReference type="RefSeq" id="XP_025529051.1">
    <property type="nucleotide sequence ID" value="XM_025670608.1"/>
</dbReference>
<accession>A0A8T8X4T7</accession>
<proteinExistence type="predicted"/>
<dbReference type="GeneID" id="37174300"/>
<name>A0A8T8X4T7_ASPJA</name>
<dbReference type="GO" id="GO:0008948">
    <property type="term" value="F:oxaloacetate decarboxylase activity"/>
    <property type="evidence" value="ECO:0007669"/>
    <property type="project" value="TreeGrafter"/>
</dbReference>
<keyword evidence="1" id="KW-0479">Metal-binding</keyword>
<keyword evidence="1" id="KW-0460">Magnesium</keyword>
<dbReference type="PANTHER" id="PTHR33254">
    <property type="entry name" value="4-HYDROXY-4-METHYL-2-OXOGLUTARATE ALDOLASE 3-RELATED"/>
    <property type="match status" value="1"/>
</dbReference>
<dbReference type="GO" id="GO:0046872">
    <property type="term" value="F:metal ion binding"/>
    <property type="evidence" value="ECO:0007669"/>
    <property type="project" value="UniProtKB-KW"/>
</dbReference>
<feature type="binding site" evidence="1">
    <location>
        <position position="100"/>
    </location>
    <ligand>
        <name>Mg(2+)</name>
        <dbReference type="ChEBI" id="CHEBI:18420"/>
    </ligand>
</feature>
<feature type="binding site" evidence="1">
    <location>
        <position position="99"/>
    </location>
    <ligand>
        <name>substrate</name>
    </ligand>
</feature>
<evidence type="ECO:0000256" key="1">
    <source>
        <dbReference type="PIRSR" id="PIRSR605493-1"/>
    </source>
</evidence>
<dbReference type="EMBL" id="KZ824784">
    <property type="protein sequence ID" value="RAH83157.1"/>
    <property type="molecule type" value="Genomic_DNA"/>
</dbReference>
<keyword evidence="3" id="KW-1185">Reference proteome</keyword>
<dbReference type="Proteomes" id="UP000249497">
    <property type="component" value="Unassembled WGS sequence"/>
</dbReference>
<organism evidence="2 3">
    <name type="scientific">Aspergillus japonicus CBS 114.51</name>
    <dbReference type="NCBI Taxonomy" id="1448312"/>
    <lineage>
        <taxon>Eukaryota</taxon>
        <taxon>Fungi</taxon>
        <taxon>Dikarya</taxon>
        <taxon>Ascomycota</taxon>
        <taxon>Pezizomycotina</taxon>
        <taxon>Eurotiomycetes</taxon>
        <taxon>Eurotiomycetidae</taxon>
        <taxon>Eurotiales</taxon>
        <taxon>Aspergillaceae</taxon>
        <taxon>Aspergillus</taxon>
        <taxon>Aspergillus subgen. Circumdati</taxon>
    </lineage>
</organism>
<dbReference type="InterPro" id="IPR005493">
    <property type="entry name" value="RraA/RraA-like"/>
</dbReference>